<dbReference type="InterPro" id="IPR011011">
    <property type="entry name" value="Znf_FYVE_PHD"/>
</dbReference>
<name>A0AAV1M1Y8_9NEOP</name>
<dbReference type="EMBL" id="CAVLGL010000126">
    <property type="protein sequence ID" value="CAK1601133.1"/>
    <property type="molecule type" value="Genomic_DNA"/>
</dbReference>
<dbReference type="EMBL" id="CAVLGL010000126">
    <property type="protein sequence ID" value="CAK1601135.1"/>
    <property type="molecule type" value="Genomic_DNA"/>
</dbReference>
<keyword evidence="3" id="KW-0862">Zinc</keyword>
<evidence type="ECO:0000256" key="4">
    <source>
        <dbReference type="PROSITE-ProRule" id="PRU00146"/>
    </source>
</evidence>
<dbReference type="InterPro" id="IPR019786">
    <property type="entry name" value="Zinc_finger_PHD-type_CS"/>
</dbReference>
<evidence type="ECO:0000256" key="1">
    <source>
        <dbReference type="ARBA" id="ARBA00022723"/>
    </source>
</evidence>
<feature type="compositionally biased region" description="Polar residues" evidence="6">
    <location>
        <begin position="50"/>
        <end position="71"/>
    </location>
</feature>
<reference evidence="9 10" key="1">
    <citation type="submission" date="2023-11" db="EMBL/GenBank/DDBJ databases">
        <authorList>
            <person name="Hedman E."/>
            <person name="Englund M."/>
            <person name="Stromberg M."/>
            <person name="Nyberg Akerstrom W."/>
            <person name="Nylinder S."/>
            <person name="Jareborg N."/>
            <person name="Kallberg Y."/>
            <person name="Kronander E."/>
        </authorList>
    </citation>
    <scope>NUCLEOTIDE SEQUENCE [LARGE SCALE GENOMIC DNA]</scope>
</reference>
<gene>
    <name evidence="8" type="ORF">PARMNEM_LOCUS19807</name>
    <name evidence="9" type="ORF">PARMNEM_LOCUS19809</name>
</gene>
<evidence type="ECO:0000256" key="2">
    <source>
        <dbReference type="ARBA" id="ARBA00022771"/>
    </source>
</evidence>
<keyword evidence="2 4" id="KW-0863">Zinc-finger</keyword>
<feature type="compositionally biased region" description="Low complexity" evidence="6">
    <location>
        <begin position="72"/>
        <end position="83"/>
    </location>
</feature>
<dbReference type="PANTHER" id="PTHR33395">
    <property type="entry name" value="TRANSCRIPTASE, PUTATIVE-RELATED-RELATED"/>
    <property type="match status" value="1"/>
</dbReference>
<comment type="caution">
    <text evidence="9">The sequence shown here is derived from an EMBL/GenBank/DDBJ whole genome shotgun (WGS) entry which is preliminary data.</text>
</comment>
<dbReference type="InterPro" id="IPR036691">
    <property type="entry name" value="Endo/exonu/phosph_ase_sf"/>
</dbReference>
<dbReference type="PROSITE" id="PS50016">
    <property type="entry name" value="ZF_PHD_2"/>
    <property type="match status" value="1"/>
</dbReference>
<dbReference type="GO" id="GO:0003824">
    <property type="term" value="F:catalytic activity"/>
    <property type="evidence" value="ECO:0007669"/>
    <property type="project" value="InterPro"/>
</dbReference>
<dbReference type="GO" id="GO:0007508">
    <property type="term" value="P:larval heart development"/>
    <property type="evidence" value="ECO:0007669"/>
    <property type="project" value="TreeGrafter"/>
</dbReference>
<dbReference type="Gene3D" id="3.60.10.10">
    <property type="entry name" value="Endonuclease/exonuclease/phosphatase"/>
    <property type="match status" value="1"/>
</dbReference>
<sequence length="494" mass="55858">MITCVACLNEIHNNSGRIDCARCKQYYHNLCINISDKNLKKMSDTQKASWQCPNCPSKQPRGDNTNTPVKQTASSSSSGTASSNVTTRKATKAAGESSIPQVLSSGALTSSAEIRDIINEALREWATGICTQLNEIRSEVVSLKDSMSFFNEQFEQLNAEVKAQKAEVRRLSDENSSLRRDVINLTTHCNQMDQMSRAVNLELQCVPEHKNENVTRIVQQLESWLNDTVFDHELLDARYDIFRRDRSSTLSFQTKKEGGGICLAVLKKYRALRMNRWESACEELWVSIDLGLNNKYRINMCAAYIPPPVSRDYLTTFLNNLTDVVNNKISNGSFTLLVGDFNLPYIVWESIGDQNVYIPEPNNGTIENMFIDEITFNNLKQCNYILNDNNRILDLVLVDNANIVKVAEASLPLVGLDPHHPALEILIHSLGNIKPCRSKRVALPNYSKCNFDAINEELTHIVWSEVWSDLYDIDSMVDKFYGTVLPIIKKHTPH</sequence>
<evidence type="ECO:0000256" key="5">
    <source>
        <dbReference type="SAM" id="Coils"/>
    </source>
</evidence>
<dbReference type="PROSITE" id="PS01359">
    <property type="entry name" value="ZF_PHD_1"/>
    <property type="match status" value="1"/>
</dbReference>
<dbReference type="AlphaFoldDB" id="A0AAV1M1Y8"/>
<dbReference type="InterPro" id="IPR005135">
    <property type="entry name" value="Endo/exonuclease/phosphatase"/>
</dbReference>
<evidence type="ECO:0000313" key="9">
    <source>
        <dbReference type="EMBL" id="CAK1601135.1"/>
    </source>
</evidence>
<evidence type="ECO:0000256" key="3">
    <source>
        <dbReference type="ARBA" id="ARBA00022833"/>
    </source>
</evidence>
<dbReference type="Pfam" id="PF14529">
    <property type="entry name" value="Exo_endo_phos_2"/>
    <property type="match status" value="1"/>
</dbReference>
<feature type="domain" description="PHD-type" evidence="7">
    <location>
        <begin position="1"/>
        <end position="58"/>
    </location>
</feature>
<dbReference type="InterPro" id="IPR013083">
    <property type="entry name" value="Znf_RING/FYVE/PHD"/>
</dbReference>
<evidence type="ECO:0000313" key="10">
    <source>
        <dbReference type="Proteomes" id="UP001314205"/>
    </source>
</evidence>
<dbReference type="Gene3D" id="3.30.40.10">
    <property type="entry name" value="Zinc/RING finger domain, C3HC4 (zinc finger)"/>
    <property type="match status" value="1"/>
</dbReference>
<feature type="region of interest" description="Disordered" evidence="6">
    <location>
        <begin position="50"/>
        <end position="96"/>
    </location>
</feature>
<dbReference type="PANTHER" id="PTHR33395:SF22">
    <property type="entry name" value="REVERSE TRANSCRIPTASE DOMAIN-CONTAINING PROTEIN"/>
    <property type="match status" value="1"/>
</dbReference>
<accession>A0AAV1M1Y8</accession>
<evidence type="ECO:0000259" key="7">
    <source>
        <dbReference type="PROSITE" id="PS50016"/>
    </source>
</evidence>
<proteinExistence type="predicted"/>
<dbReference type="SUPFAM" id="SSF57903">
    <property type="entry name" value="FYVE/PHD zinc finger"/>
    <property type="match status" value="1"/>
</dbReference>
<organism evidence="9 10">
    <name type="scientific">Parnassius mnemosyne</name>
    <name type="common">clouded apollo</name>
    <dbReference type="NCBI Taxonomy" id="213953"/>
    <lineage>
        <taxon>Eukaryota</taxon>
        <taxon>Metazoa</taxon>
        <taxon>Ecdysozoa</taxon>
        <taxon>Arthropoda</taxon>
        <taxon>Hexapoda</taxon>
        <taxon>Insecta</taxon>
        <taxon>Pterygota</taxon>
        <taxon>Neoptera</taxon>
        <taxon>Endopterygota</taxon>
        <taxon>Lepidoptera</taxon>
        <taxon>Glossata</taxon>
        <taxon>Ditrysia</taxon>
        <taxon>Papilionoidea</taxon>
        <taxon>Papilionidae</taxon>
        <taxon>Parnassiinae</taxon>
        <taxon>Parnassini</taxon>
        <taxon>Parnassius</taxon>
        <taxon>Driopa</taxon>
    </lineage>
</organism>
<dbReference type="GO" id="GO:0031012">
    <property type="term" value="C:extracellular matrix"/>
    <property type="evidence" value="ECO:0007669"/>
    <property type="project" value="TreeGrafter"/>
</dbReference>
<dbReference type="InterPro" id="IPR019787">
    <property type="entry name" value="Znf_PHD-finger"/>
</dbReference>
<dbReference type="GO" id="GO:0061343">
    <property type="term" value="P:cell adhesion involved in heart morphogenesis"/>
    <property type="evidence" value="ECO:0007669"/>
    <property type="project" value="TreeGrafter"/>
</dbReference>
<keyword evidence="1" id="KW-0479">Metal-binding</keyword>
<evidence type="ECO:0000313" key="8">
    <source>
        <dbReference type="EMBL" id="CAK1601133.1"/>
    </source>
</evidence>
<dbReference type="Proteomes" id="UP001314205">
    <property type="component" value="Unassembled WGS sequence"/>
</dbReference>
<feature type="coiled-coil region" evidence="5">
    <location>
        <begin position="147"/>
        <end position="181"/>
    </location>
</feature>
<dbReference type="SUPFAM" id="SSF56219">
    <property type="entry name" value="DNase I-like"/>
    <property type="match status" value="1"/>
</dbReference>
<dbReference type="GO" id="GO:0008270">
    <property type="term" value="F:zinc ion binding"/>
    <property type="evidence" value="ECO:0007669"/>
    <property type="project" value="UniProtKB-KW"/>
</dbReference>
<evidence type="ECO:0000256" key="6">
    <source>
        <dbReference type="SAM" id="MobiDB-lite"/>
    </source>
</evidence>
<keyword evidence="5" id="KW-0175">Coiled coil</keyword>
<protein>
    <recommendedName>
        <fullName evidence="7">PHD-type domain-containing protein</fullName>
    </recommendedName>
</protein>
<keyword evidence="10" id="KW-1185">Reference proteome</keyword>